<dbReference type="CTD" id="28956"/>
<accession>A0AAJ6VX50</accession>
<dbReference type="KEGG" id="goe:100905228"/>
<dbReference type="InterPro" id="IPR004942">
    <property type="entry name" value="Roadblock/LAMTOR2_dom"/>
</dbReference>
<name>A0AAJ6VX50_9ACAR</name>
<dbReference type="GeneID" id="100905228"/>
<dbReference type="GO" id="GO:0005737">
    <property type="term" value="C:cytoplasm"/>
    <property type="evidence" value="ECO:0007669"/>
    <property type="project" value="UniProtKB-ARBA"/>
</dbReference>
<evidence type="ECO:0000256" key="2">
    <source>
        <dbReference type="ARBA" id="ARBA00072715"/>
    </source>
</evidence>
<proteinExistence type="inferred from homology"/>
<dbReference type="GO" id="GO:0032008">
    <property type="term" value="P:positive regulation of TOR signaling"/>
    <property type="evidence" value="ECO:0007669"/>
    <property type="project" value="InterPro"/>
</dbReference>
<organism evidence="4 5">
    <name type="scientific">Galendromus occidentalis</name>
    <name type="common">western predatory mite</name>
    <dbReference type="NCBI Taxonomy" id="34638"/>
    <lineage>
        <taxon>Eukaryota</taxon>
        <taxon>Metazoa</taxon>
        <taxon>Ecdysozoa</taxon>
        <taxon>Arthropoda</taxon>
        <taxon>Chelicerata</taxon>
        <taxon>Arachnida</taxon>
        <taxon>Acari</taxon>
        <taxon>Parasitiformes</taxon>
        <taxon>Mesostigmata</taxon>
        <taxon>Gamasina</taxon>
        <taxon>Phytoseioidea</taxon>
        <taxon>Phytoseiidae</taxon>
        <taxon>Typhlodrominae</taxon>
        <taxon>Galendromus</taxon>
    </lineage>
</organism>
<dbReference type="RefSeq" id="XP_003741071.1">
    <property type="nucleotide sequence ID" value="XM_003741023.1"/>
</dbReference>
<dbReference type="SUPFAM" id="SSF103196">
    <property type="entry name" value="Roadblock/LC7 domain"/>
    <property type="match status" value="1"/>
</dbReference>
<gene>
    <name evidence="5" type="primary">LOC100905228</name>
</gene>
<protein>
    <recommendedName>
        <fullName evidence="2">Ragulator complex protein LAMTOR2 homolog</fullName>
    </recommendedName>
</protein>
<dbReference type="Proteomes" id="UP000694867">
    <property type="component" value="Unplaced"/>
</dbReference>
<dbReference type="GO" id="GO:0005085">
    <property type="term" value="F:guanyl-nucleotide exchange factor activity"/>
    <property type="evidence" value="ECO:0007669"/>
    <property type="project" value="InterPro"/>
</dbReference>
<evidence type="ECO:0000313" key="5">
    <source>
        <dbReference type="RefSeq" id="XP_003741071.1"/>
    </source>
</evidence>
<sequence length="127" mass="13574">MAMLRSQALVKVLTQANTGGIQSTLLLNSDGVLLAYAGYGEHEAKTTAALVSSVWNLHEQEGKGGLHDDKVRQVIIELEEGCVLIMPVARLLLCLCARSNMDTGLIRAKAHALAMHLEGPLLKIGTS</sequence>
<dbReference type="InterPro" id="IPR037587">
    <property type="entry name" value="LAMTOR2-like"/>
</dbReference>
<dbReference type="GO" id="GO:0060090">
    <property type="term" value="F:molecular adaptor activity"/>
    <property type="evidence" value="ECO:0007669"/>
    <property type="project" value="InterPro"/>
</dbReference>
<comment type="similarity">
    <text evidence="1">Belongs to the GAMAD family.</text>
</comment>
<dbReference type="AlphaFoldDB" id="A0AAJ6VX50"/>
<reference evidence="5" key="1">
    <citation type="submission" date="2025-08" db="UniProtKB">
        <authorList>
            <consortium name="RefSeq"/>
        </authorList>
    </citation>
    <scope>IDENTIFICATION</scope>
</reference>
<dbReference type="Gene3D" id="3.30.450.30">
    <property type="entry name" value="Dynein light chain 2a, cytoplasmic"/>
    <property type="match status" value="1"/>
</dbReference>
<dbReference type="SMART" id="SM00960">
    <property type="entry name" value="Robl_LC7"/>
    <property type="match status" value="1"/>
</dbReference>
<evidence type="ECO:0000256" key="1">
    <source>
        <dbReference type="ARBA" id="ARBA00007191"/>
    </source>
</evidence>
<evidence type="ECO:0000313" key="4">
    <source>
        <dbReference type="Proteomes" id="UP000694867"/>
    </source>
</evidence>
<dbReference type="PANTHER" id="PTHR13323">
    <property type="entry name" value="LATE ENDOSOMAL/LYSOSOMAL MP1 INTERACTING PROTEIN"/>
    <property type="match status" value="1"/>
</dbReference>
<evidence type="ECO:0000259" key="3">
    <source>
        <dbReference type="SMART" id="SM00960"/>
    </source>
</evidence>
<feature type="domain" description="Roadblock/LAMTOR2" evidence="3">
    <location>
        <begin position="7"/>
        <end position="97"/>
    </location>
</feature>
<keyword evidence="4" id="KW-1185">Reference proteome</keyword>
<dbReference type="Pfam" id="PF03259">
    <property type="entry name" value="Robl_LC7"/>
    <property type="match status" value="1"/>
</dbReference>
<dbReference type="FunFam" id="3.30.450.30:FF:000004">
    <property type="entry name" value="ragulator complex protein LAMTOR2"/>
    <property type="match status" value="1"/>
</dbReference>